<organism evidence="2 3">
    <name type="scientific">Opisthocomus hoazin</name>
    <name type="common">Hoatzin</name>
    <name type="synonym">Phasianus hoazin</name>
    <dbReference type="NCBI Taxonomy" id="30419"/>
    <lineage>
        <taxon>Eukaryota</taxon>
        <taxon>Metazoa</taxon>
        <taxon>Chordata</taxon>
        <taxon>Craniata</taxon>
        <taxon>Vertebrata</taxon>
        <taxon>Euteleostomi</taxon>
        <taxon>Archelosauria</taxon>
        <taxon>Archosauria</taxon>
        <taxon>Dinosauria</taxon>
        <taxon>Saurischia</taxon>
        <taxon>Theropoda</taxon>
        <taxon>Coelurosauria</taxon>
        <taxon>Aves</taxon>
        <taxon>Neognathae</taxon>
        <taxon>Neoaves</taxon>
        <taxon>Opisthocomiformes</taxon>
        <taxon>Opisthocomidae</taxon>
        <taxon>Opisthocomus</taxon>
    </lineage>
</organism>
<evidence type="ECO:0000313" key="2">
    <source>
        <dbReference type="EMBL" id="KFR16095.1"/>
    </source>
</evidence>
<dbReference type="AlphaFoldDB" id="A0A091WLU7"/>
<feature type="non-terminal residue" evidence="2">
    <location>
        <position position="1"/>
    </location>
</feature>
<feature type="non-terminal residue" evidence="2">
    <location>
        <position position="109"/>
    </location>
</feature>
<evidence type="ECO:0000256" key="1">
    <source>
        <dbReference type="SAM" id="MobiDB-lite"/>
    </source>
</evidence>
<gene>
    <name evidence="2" type="ORF">N306_06397</name>
</gene>
<name>A0A091WLU7_OPIHO</name>
<keyword evidence="3" id="KW-1185">Reference proteome</keyword>
<dbReference type="Proteomes" id="UP000053605">
    <property type="component" value="Unassembled WGS sequence"/>
</dbReference>
<dbReference type="PhylomeDB" id="A0A091WLU7"/>
<reference evidence="2 3" key="1">
    <citation type="submission" date="2014-04" db="EMBL/GenBank/DDBJ databases">
        <title>Genome evolution of avian class.</title>
        <authorList>
            <person name="Zhang G."/>
            <person name="Li C."/>
        </authorList>
    </citation>
    <scope>NUCLEOTIDE SEQUENCE [LARGE SCALE GENOMIC DNA]</scope>
    <source>
        <strain evidence="2">BGI_N306</strain>
    </source>
</reference>
<feature type="region of interest" description="Disordered" evidence="1">
    <location>
        <begin position="25"/>
        <end position="44"/>
    </location>
</feature>
<proteinExistence type="predicted"/>
<evidence type="ECO:0000313" key="3">
    <source>
        <dbReference type="Proteomes" id="UP000053605"/>
    </source>
</evidence>
<accession>A0A091WLU7</accession>
<dbReference type="EMBL" id="KK735824">
    <property type="protein sequence ID" value="KFR16095.1"/>
    <property type="molecule type" value="Genomic_DNA"/>
</dbReference>
<protein>
    <submittedName>
        <fullName evidence="2">Uncharacterized protein</fullName>
    </submittedName>
</protein>
<sequence>LHFPTHQGLQFKWVWGPQYSTKPLPRSHCRRASDTGGIAAPRREAAAKPCAVPDLRQRLPLIIQHREAQGSCQSSTKGSRAGLGRWDAAKLVPREMGGAFIFSCRKPPW</sequence>